<dbReference type="SUPFAM" id="SSF48425">
    <property type="entry name" value="Sec7 domain"/>
    <property type="match status" value="1"/>
</dbReference>
<feature type="domain" description="SEC7" evidence="2">
    <location>
        <begin position="244"/>
        <end position="472"/>
    </location>
</feature>
<dbReference type="InterPro" id="IPR023394">
    <property type="entry name" value="Sec7_C_sf"/>
</dbReference>
<dbReference type="SMART" id="SM00222">
    <property type="entry name" value="Sec7"/>
    <property type="match status" value="1"/>
</dbReference>
<dbReference type="Gene3D" id="1.10.1000.11">
    <property type="entry name" value="Arf Nucleotide-binding Site Opener,domain 2"/>
    <property type="match status" value="1"/>
</dbReference>
<feature type="compositionally biased region" description="Low complexity" evidence="1">
    <location>
        <begin position="513"/>
        <end position="534"/>
    </location>
</feature>
<dbReference type="AlphaFoldDB" id="A0A4T0X1K3"/>
<accession>A0A4T0X1K3</accession>
<sequence length="1106" mass="126464">MKEAETSSTQEENISDYNFSSLSDMDSMISNPTKSESVKTRSNWITNVKGKSISPLQKTPVGKNYQITEENSIKSNPLKINRRISLTSTSFIPKCLTLNNFYSKDVNQTKSPSQISQHDTLYHQITPEIIPLSTSAVSNSDRHSNTSISSLSEKSAIGKSINAIKKTFTLFSDFNSAEHLSDNDEFEIDFDETLTDDTHSLRRTLSFTDSDRRQVISFVLGETENIRKSNSDAISPESTINIAQTNQGTRQRSRTIDSINKVNDKEDTGVLSSITNLVKVTKSSSSLSLRTMTNRSSEPSFSLSLSGSLENSDPGYILETLLGSYSIVYVCEALSIKEEDALKSALSTYLHRFYDFTNEPLDFSMRKFLMINYLPKETQQIDRVIYAFAERYYECNPHVGFDLDTVYILTYSLTMVHTDKFNPNNKRKMSRFEFVENVDNAIELDYISKSIKTKNVFSKELLGYFYDNVTHCPLIKISPEQSKLVLQCLKENQALPYPKINFMDGPPRNTDMSRPSSNTIKSSSSIPRSVSQLSHTPIRKKNSSFLWSASNTHDPYEFIIKNNTKEFESLRLLYGSDISISYDNPFLSPNNEIPLKSQKPSMKMIDTELDYYKKNLKANINSKLLNSLWRNMTEDICEYVFKIEKKKASFLLGLRTETIPLNDTVGTEYFLIRVLKVGIIYIQETSTSAVRSSSLESVSPSMHETADLPTKTPANLKKRKLKWKSHFAILTPLGLFLFDDISSFRMRFTKSSTKCVKNPVVIEPTSLRPVVFKDFKNKNLLDPRSTAIETNGFTPFSYFRSEKAETYRPVSFSLCLDSDSFATRKCQNLNFDKIINQPSNSRRDIATEININSLPESMSERGDSQDYFSVSGKKELNYTFFIYGKKSKNLCMVASEEELSSWIYSINAINTLRTIDFKYKPLDFTKVTKNNITDINHFKFYEVNLKKKKDSSLSSSQSTTEEDKSPRKRSNTECLQSNSSSKPSTQSRCDIQTIRTEADSIEYFENLTSSYPLHFNEYQKILEDCGQEKLLSTYPHNDLLQHLYAVQNLKMTMPLQKRTKEDLLYTIKIIAAKLEWIWYEKCKSLAIALINEHFTERLNVIDGNNI</sequence>
<dbReference type="PANTHER" id="PTHR10663">
    <property type="entry name" value="GUANYL-NUCLEOTIDE EXCHANGE FACTOR"/>
    <property type="match status" value="1"/>
</dbReference>
<name>A0A4T0X1K3_9ASCO</name>
<organism evidence="3 4">
    <name type="scientific">Pichia inconspicua</name>
    <dbReference type="NCBI Taxonomy" id="52247"/>
    <lineage>
        <taxon>Eukaryota</taxon>
        <taxon>Fungi</taxon>
        <taxon>Dikarya</taxon>
        <taxon>Ascomycota</taxon>
        <taxon>Saccharomycotina</taxon>
        <taxon>Pichiomycetes</taxon>
        <taxon>Pichiales</taxon>
        <taxon>Pichiaceae</taxon>
        <taxon>Pichia</taxon>
    </lineage>
</organism>
<evidence type="ECO:0000313" key="4">
    <source>
        <dbReference type="Proteomes" id="UP000307173"/>
    </source>
</evidence>
<proteinExistence type="predicted"/>
<dbReference type="Proteomes" id="UP000307173">
    <property type="component" value="Unassembled WGS sequence"/>
</dbReference>
<comment type="caution">
    <text evidence="3">The sequence shown here is derived from an EMBL/GenBank/DDBJ whole genome shotgun (WGS) entry which is preliminary data.</text>
</comment>
<evidence type="ECO:0000256" key="1">
    <source>
        <dbReference type="SAM" id="MobiDB-lite"/>
    </source>
</evidence>
<dbReference type="GO" id="GO:0032012">
    <property type="term" value="P:regulation of ARF protein signal transduction"/>
    <property type="evidence" value="ECO:0007669"/>
    <property type="project" value="InterPro"/>
</dbReference>
<dbReference type="EMBL" id="SELW01000370">
    <property type="protein sequence ID" value="TID28800.1"/>
    <property type="molecule type" value="Genomic_DNA"/>
</dbReference>
<dbReference type="PROSITE" id="PS50190">
    <property type="entry name" value="SEC7"/>
    <property type="match status" value="1"/>
</dbReference>
<keyword evidence="4" id="KW-1185">Reference proteome</keyword>
<dbReference type="STRING" id="52247.A0A4T0X1K3"/>
<dbReference type="OrthoDB" id="430364at2759"/>
<feature type="compositionally biased region" description="Low complexity" evidence="1">
    <location>
        <begin position="977"/>
        <end position="987"/>
    </location>
</feature>
<gene>
    <name evidence="3" type="ORF">CANINC_002319</name>
</gene>
<dbReference type="Pfam" id="PF01369">
    <property type="entry name" value="Sec7"/>
    <property type="match status" value="1"/>
</dbReference>
<feature type="region of interest" description="Disordered" evidence="1">
    <location>
        <begin position="1"/>
        <end position="37"/>
    </location>
</feature>
<dbReference type="GO" id="GO:0005085">
    <property type="term" value="F:guanyl-nucleotide exchange factor activity"/>
    <property type="evidence" value="ECO:0007669"/>
    <property type="project" value="InterPro"/>
</dbReference>
<feature type="region of interest" description="Disordered" evidence="1">
    <location>
        <begin position="508"/>
        <end position="536"/>
    </location>
</feature>
<protein>
    <recommendedName>
        <fullName evidence="2">SEC7 domain-containing protein</fullName>
    </recommendedName>
</protein>
<evidence type="ECO:0000313" key="3">
    <source>
        <dbReference type="EMBL" id="TID28800.1"/>
    </source>
</evidence>
<evidence type="ECO:0000259" key="2">
    <source>
        <dbReference type="PROSITE" id="PS50190"/>
    </source>
</evidence>
<feature type="region of interest" description="Disordered" evidence="1">
    <location>
        <begin position="951"/>
        <end position="989"/>
    </location>
</feature>
<dbReference type="PANTHER" id="PTHR10663:SF405">
    <property type="entry name" value="ARF GUANINE NUCLEOTIDE EXCHANGE FACTOR SYT1"/>
    <property type="match status" value="1"/>
</dbReference>
<reference evidence="3 4" key="1">
    <citation type="journal article" date="2019" name="Front. Genet.">
        <title>Whole-Genome Sequencing of the Opportunistic Yeast Pathogen Candida inconspicua Uncovers Its Hybrid Origin.</title>
        <authorList>
            <person name="Mixao V."/>
            <person name="Hansen A.P."/>
            <person name="Saus E."/>
            <person name="Boekhout T."/>
            <person name="Lass-Florl C."/>
            <person name="Gabaldon T."/>
        </authorList>
    </citation>
    <scope>NUCLEOTIDE SEQUENCE [LARGE SCALE GENOMIC DNA]</scope>
    <source>
        <strain evidence="3 4">CBS 180</strain>
    </source>
</reference>
<dbReference type="InterPro" id="IPR000904">
    <property type="entry name" value="Sec7_dom"/>
</dbReference>
<dbReference type="InterPro" id="IPR035999">
    <property type="entry name" value="Sec7_dom_sf"/>
</dbReference>